<feature type="compositionally biased region" description="Basic and acidic residues" evidence="1">
    <location>
        <begin position="1"/>
        <end position="21"/>
    </location>
</feature>
<feature type="compositionally biased region" description="Basic and acidic residues" evidence="1">
    <location>
        <begin position="632"/>
        <end position="646"/>
    </location>
</feature>
<feature type="compositionally biased region" description="Basic and acidic residues" evidence="1">
    <location>
        <begin position="562"/>
        <end position="575"/>
    </location>
</feature>
<gene>
    <name evidence="3" type="ORF">MSAN_02319200</name>
</gene>
<evidence type="ECO:0000313" key="4">
    <source>
        <dbReference type="Proteomes" id="UP000623467"/>
    </source>
</evidence>
<name>A0A8H7CFS5_9AGAR</name>
<dbReference type="InterPro" id="IPR008266">
    <property type="entry name" value="Tyr_kinase_AS"/>
</dbReference>
<feature type="compositionally biased region" description="Acidic residues" evidence="1">
    <location>
        <begin position="335"/>
        <end position="351"/>
    </location>
</feature>
<evidence type="ECO:0000259" key="2">
    <source>
        <dbReference type="PROSITE" id="PS50011"/>
    </source>
</evidence>
<protein>
    <recommendedName>
        <fullName evidence="2">Protein kinase domain-containing protein</fullName>
    </recommendedName>
</protein>
<feature type="region of interest" description="Disordered" evidence="1">
    <location>
        <begin position="1"/>
        <end position="49"/>
    </location>
</feature>
<feature type="region of interest" description="Disordered" evidence="1">
    <location>
        <begin position="424"/>
        <end position="665"/>
    </location>
</feature>
<feature type="compositionally biased region" description="Low complexity" evidence="1">
    <location>
        <begin position="589"/>
        <end position="604"/>
    </location>
</feature>
<evidence type="ECO:0000256" key="1">
    <source>
        <dbReference type="SAM" id="MobiDB-lite"/>
    </source>
</evidence>
<dbReference type="InterPro" id="IPR000719">
    <property type="entry name" value="Prot_kinase_dom"/>
</dbReference>
<feature type="compositionally biased region" description="Low complexity" evidence="1">
    <location>
        <begin position="650"/>
        <end position="661"/>
    </location>
</feature>
<feature type="compositionally biased region" description="Low complexity" evidence="1">
    <location>
        <begin position="359"/>
        <end position="368"/>
    </location>
</feature>
<dbReference type="GO" id="GO:0005524">
    <property type="term" value="F:ATP binding"/>
    <property type="evidence" value="ECO:0007669"/>
    <property type="project" value="InterPro"/>
</dbReference>
<dbReference type="Gene3D" id="1.10.510.10">
    <property type="entry name" value="Transferase(Phosphotransferase) domain 1"/>
    <property type="match status" value="1"/>
</dbReference>
<feature type="compositionally biased region" description="Polar residues" evidence="1">
    <location>
        <begin position="451"/>
        <end position="461"/>
    </location>
</feature>
<sequence length="1055" mass="116288">MAALRSERKSSSSSRLPDHRSPHASRTSSVLSNVLPALRRTEPTPDETPALHKSVLVTLKFSSLSFLDSEVKDDASRDPLYVIRTAGTSTRVMRNNPWDGLTETAQIIWPLAIPTKGKVKETMSVLVQMNDGRWQTGDTILKPGTMLRFNIPNFPHSMKWKRVGSAYWCTTTSVKGPVATFHPAVEGVPPRIKVYKTLHDKHDSRPILLQNGVSVLLIDHLIITAMLLVTDVQDWMLVQKYEGQESTVPILPPLASTSTDLFDTPPQSALASASQWRKILYGEPIFPTRHPNSWSTPTTDLTAPISTSSKQVAKILYSDPIYPSLASSPVTSNWESDDDDDDENIEDDEEGEYRAQQDSANSSANSSLPSPPMPATPRAESPSSESIFYPSGRPPSHGYIDPSYYGEDVPAVPQIPAQYAFSVSSMSREGVVRPRPPSYAMRYTRGMHDAPSTTGSENHVSAGSFEEELLTDRHSLEPAINGTSEHGDRNLLDLHDDGKGPDSGVQHREPEPKDSPSLPETTRVPSPIPSTGSSPRSPSSQPAVVQVFQQRSVSPGSPFSLPEKRSPIHKADPDIRSGSQDSFLEDPSKSGSSSSGSHSVTPSTSPEPPVVTVPTCPRPLPQLPSQRPQEWAAERTDAYDERRPVDRTLSATESESNVSTESSEDPAFWQTESYINSLLASWERRHFLLSMTTLPVADRRELSADQVRRRLGDVEAQIDALLICVIGSREARRAARRLESDRAQSFVDAIQDALHRGTLPASSSRSKARRLMQKVSEAGEQLPSSLFITGVNDHDEQPTFGGGFGDIYQASYQGRRVALKRIRTFTADSTTHRNRLRFYKEALVWQSLQHRFILPLLGIDRLTFAPSFCMVSPWMKRGTVLKYLQSHGRGGVNRLLLETAQGLDYLHSMDVVHGDLRGNNILITDEGNACLSDFGLATTIVDADSTVGVTSSSNRAGSVRWFAPELIEPTNFGCKKFMRTKASDVYAYACLYTGDPPFSQLQDVAAMLRVIRGERPEQPPSISAAVWQLMTSAWVEDFRGRPTIHDIALALEGIP</sequence>
<accession>A0A8H7CFS5</accession>
<dbReference type="InterPro" id="IPR011009">
    <property type="entry name" value="Kinase-like_dom_sf"/>
</dbReference>
<dbReference type="PANTHER" id="PTHR44329">
    <property type="entry name" value="SERINE/THREONINE-PROTEIN KINASE TNNI3K-RELATED"/>
    <property type="match status" value="1"/>
</dbReference>
<dbReference type="AlphaFoldDB" id="A0A8H7CFS5"/>
<dbReference type="PROSITE" id="PS50011">
    <property type="entry name" value="PROTEIN_KINASE_DOM"/>
    <property type="match status" value="1"/>
</dbReference>
<dbReference type="InterPro" id="IPR001245">
    <property type="entry name" value="Ser-Thr/Tyr_kinase_cat_dom"/>
</dbReference>
<evidence type="ECO:0000313" key="3">
    <source>
        <dbReference type="EMBL" id="KAF7336054.1"/>
    </source>
</evidence>
<feature type="region of interest" description="Disordered" evidence="1">
    <location>
        <begin position="327"/>
        <end position="402"/>
    </location>
</feature>
<organism evidence="3 4">
    <name type="scientific">Mycena sanguinolenta</name>
    <dbReference type="NCBI Taxonomy" id="230812"/>
    <lineage>
        <taxon>Eukaryota</taxon>
        <taxon>Fungi</taxon>
        <taxon>Dikarya</taxon>
        <taxon>Basidiomycota</taxon>
        <taxon>Agaricomycotina</taxon>
        <taxon>Agaricomycetes</taxon>
        <taxon>Agaricomycetidae</taxon>
        <taxon>Agaricales</taxon>
        <taxon>Marasmiineae</taxon>
        <taxon>Mycenaceae</taxon>
        <taxon>Mycena</taxon>
    </lineage>
</organism>
<dbReference type="Pfam" id="PF07714">
    <property type="entry name" value="PK_Tyr_Ser-Thr"/>
    <property type="match status" value="1"/>
</dbReference>
<dbReference type="SUPFAM" id="SSF56112">
    <property type="entry name" value="Protein kinase-like (PK-like)"/>
    <property type="match status" value="1"/>
</dbReference>
<feature type="compositionally biased region" description="Pro residues" evidence="1">
    <location>
        <begin position="605"/>
        <end position="622"/>
    </location>
</feature>
<dbReference type="OrthoDB" id="346907at2759"/>
<dbReference type="GO" id="GO:0004674">
    <property type="term" value="F:protein serine/threonine kinase activity"/>
    <property type="evidence" value="ECO:0007669"/>
    <property type="project" value="TreeGrafter"/>
</dbReference>
<dbReference type="Proteomes" id="UP000623467">
    <property type="component" value="Unassembled WGS sequence"/>
</dbReference>
<dbReference type="InterPro" id="IPR051681">
    <property type="entry name" value="Ser/Thr_Kinases-Pseudokinases"/>
</dbReference>
<comment type="caution">
    <text evidence="3">The sequence shown here is derived from an EMBL/GenBank/DDBJ whole genome shotgun (WGS) entry which is preliminary data.</text>
</comment>
<feature type="compositionally biased region" description="Low complexity" evidence="1">
    <location>
        <begin position="529"/>
        <end position="550"/>
    </location>
</feature>
<feature type="domain" description="Protein kinase" evidence="2">
    <location>
        <begin position="793"/>
        <end position="1055"/>
    </location>
</feature>
<dbReference type="EMBL" id="JACAZH010000038">
    <property type="protein sequence ID" value="KAF7336054.1"/>
    <property type="molecule type" value="Genomic_DNA"/>
</dbReference>
<keyword evidence="4" id="KW-1185">Reference proteome</keyword>
<proteinExistence type="predicted"/>
<reference evidence="3" key="1">
    <citation type="submission" date="2020-05" db="EMBL/GenBank/DDBJ databases">
        <title>Mycena genomes resolve the evolution of fungal bioluminescence.</title>
        <authorList>
            <person name="Tsai I.J."/>
        </authorList>
    </citation>
    <scope>NUCLEOTIDE SEQUENCE</scope>
    <source>
        <strain evidence="3">160909Yilan</strain>
    </source>
</reference>
<feature type="compositionally biased region" description="Basic and acidic residues" evidence="1">
    <location>
        <begin position="485"/>
        <end position="514"/>
    </location>
</feature>
<dbReference type="PROSITE" id="PS00109">
    <property type="entry name" value="PROTEIN_KINASE_TYR"/>
    <property type="match status" value="1"/>
</dbReference>